<dbReference type="Gene3D" id="2.60.40.10">
    <property type="entry name" value="Immunoglobulins"/>
    <property type="match status" value="1"/>
</dbReference>
<dbReference type="Pfam" id="PF17802">
    <property type="entry name" value="SpaA"/>
    <property type="match status" value="1"/>
</dbReference>
<feature type="non-terminal residue" evidence="2">
    <location>
        <position position="1"/>
    </location>
</feature>
<dbReference type="SUPFAM" id="SSF117074">
    <property type="entry name" value="Hypothetical protein PA1324"/>
    <property type="match status" value="1"/>
</dbReference>
<organism evidence="2">
    <name type="scientific">human gut metagenome</name>
    <dbReference type="NCBI Taxonomy" id="408170"/>
    <lineage>
        <taxon>unclassified sequences</taxon>
        <taxon>metagenomes</taxon>
        <taxon>organismal metagenomes</taxon>
    </lineage>
</organism>
<proteinExistence type="predicted"/>
<feature type="domain" description="SpaA-like prealbumin fold" evidence="1">
    <location>
        <begin position="24"/>
        <end position="88"/>
    </location>
</feature>
<comment type="caution">
    <text evidence="2">The sequence shown here is derived from an EMBL/GenBank/DDBJ whole genome shotgun (WGS) entry which is preliminary data.</text>
</comment>
<evidence type="ECO:0000313" key="2">
    <source>
        <dbReference type="EMBL" id="ETJ40585.1"/>
    </source>
</evidence>
<sequence length="89" mass="9465">LPICSRRSCGLRRRRVVAGRILGSGAVFRLTTTDGKTVTDFNGEPVTNVTTGTDGKAKFGHLPLGTYRVSEVTAPTGYVLNAQAQDVTL</sequence>
<dbReference type="EMBL" id="AZMM01005513">
    <property type="protein sequence ID" value="ETJ40585.1"/>
    <property type="molecule type" value="Genomic_DNA"/>
</dbReference>
<dbReference type="InterPro" id="IPR041033">
    <property type="entry name" value="SpaA_PFL_dom_1"/>
</dbReference>
<protein>
    <recommendedName>
        <fullName evidence="1">SpaA-like prealbumin fold domain-containing protein</fullName>
    </recommendedName>
</protein>
<evidence type="ECO:0000259" key="1">
    <source>
        <dbReference type="Pfam" id="PF17802"/>
    </source>
</evidence>
<feature type="non-terminal residue" evidence="2">
    <location>
        <position position="89"/>
    </location>
</feature>
<name>W1YFS9_9ZZZZ</name>
<dbReference type="AlphaFoldDB" id="W1YFS9"/>
<dbReference type="InterPro" id="IPR013783">
    <property type="entry name" value="Ig-like_fold"/>
</dbReference>
<accession>W1YFS9</accession>
<gene>
    <name evidence="2" type="ORF">Q604_UNBC05513G0001</name>
</gene>
<reference evidence="2" key="1">
    <citation type="submission" date="2013-12" db="EMBL/GenBank/DDBJ databases">
        <title>A Varibaculum cambriense genome reconstructed from a premature infant gut community with otherwise low bacterial novelty that shifts toward anaerobic metabolism during the third week of life.</title>
        <authorList>
            <person name="Brown C.T."/>
            <person name="Sharon I."/>
            <person name="Thomas B.C."/>
            <person name="Castelle C.J."/>
            <person name="Morowitz M.J."/>
            <person name="Banfield J.F."/>
        </authorList>
    </citation>
    <scope>NUCLEOTIDE SEQUENCE</scope>
</reference>